<dbReference type="AlphaFoldDB" id="A0A7T7XPA9"/>
<dbReference type="GO" id="GO:0009977">
    <property type="term" value="F:proton motive force dependent protein transmembrane transporter activity"/>
    <property type="evidence" value="ECO:0007669"/>
    <property type="project" value="TreeGrafter"/>
</dbReference>
<comment type="subunit">
    <text evidence="5">Forms a complex with TatA.</text>
</comment>
<keyword evidence="3 5" id="KW-1133">Transmembrane helix</keyword>
<evidence type="ECO:0000256" key="4">
    <source>
        <dbReference type="ARBA" id="ARBA00023136"/>
    </source>
</evidence>
<evidence type="ECO:0000256" key="2">
    <source>
        <dbReference type="ARBA" id="ARBA00022692"/>
    </source>
</evidence>
<dbReference type="PANTHER" id="PTHR30371:SF0">
    <property type="entry name" value="SEC-INDEPENDENT PROTEIN TRANSLOCASE PROTEIN TATC, CHLOROPLASTIC-RELATED"/>
    <property type="match status" value="1"/>
</dbReference>
<feature type="transmembrane region" description="Helical" evidence="5">
    <location>
        <begin position="12"/>
        <end position="31"/>
    </location>
</feature>
<organism evidence="6 7">
    <name type="scientific">Breznakiella homolactica</name>
    <dbReference type="NCBI Taxonomy" id="2798577"/>
    <lineage>
        <taxon>Bacteria</taxon>
        <taxon>Pseudomonadati</taxon>
        <taxon>Spirochaetota</taxon>
        <taxon>Spirochaetia</taxon>
        <taxon>Spirochaetales</taxon>
        <taxon>Breznakiellaceae</taxon>
        <taxon>Breznakiella</taxon>
    </lineage>
</organism>
<name>A0A7T7XPA9_9SPIR</name>
<dbReference type="EMBL" id="CP067089">
    <property type="protein sequence ID" value="QQO10001.1"/>
    <property type="molecule type" value="Genomic_DNA"/>
</dbReference>
<evidence type="ECO:0000313" key="6">
    <source>
        <dbReference type="EMBL" id="QQO10001.1"/>
    </source>
</evidence>
<dbReference type="GO" id="GO:0033281">
    <property type="term" value="C:TAT protein transport complex"/>
    <property type="evidence" value="ECO:0007669"/>
    <property type="project" value="UniProtKB-UniRule"/>
</dbReference>
<comment type="subcellular location">
    <subcellularLocation>
        <location evidence="5">Cell membrane</location>
        <topology evidence="5">Multi-pass membrane protein</topology>
    </subcellularLocation>
    <subcellularLocation>
        <location evidence="1">Membrane</location>
        <topology evidence="1">Multi-pass membrane protein</topology>
    </subcellularLocation>
</comment>
<comment type="similarity">
    <text evidence="5">Belongs to the TatC family.</text>
</comment>
<dbReference type="KEGG" id="bhc:JFL75_03550"/>
<keyword evidence="7" id="KW-1185">Reference proteome</keyword>
<feature type="transmembrane region" description="Helical" evidence="5">
    <location>
        <begin position="213"/>
        <end position="233"/>
    </location>
</feature>
<keyword evidence="4 5" id="KW-0472">Membrane</keyword>
<dbReference type="Pfam" id="PF00902">
    <property type="entry name" value="TatC"/>
    <property type="match status" value="1"/>
</dbReference>
<dbReference type="RefSeq" id="WP_215627305.1">
    <property type="nucleotide sequence ID" value="NZ_CP067089.2"/>
</dbReference>
<keyword evidence="5" id="KW-0813">Transport</keyword>
<gene>
    <name evidence="5 6" type="primary">tatC</name>
    <name evidence="6" type="ORF">JFL75_03550</name>
</gene>
<dbReference type="GO" id="GO:0065002">
    <property type="term" value="P:intracellular protein transmembrane transport"/>
    <property type="evidence" value="ECO:0007669"/>
    <property type="project" value="TreeGrafter"/>
</dbReference>
<evidence type="ECO:0000256" key="5">
    <source>
        <dbReference type="HAMAP-Rule" id="MF_00902"/>
    </source>
</evidence>
<dbReference type="InterPro" id="IPR002033">
    <property type="entry name" value="TatC"/>
</dbReference>
<feature type="transmembrane region" description="Helical" evidence="5">
    <location>
        <begin position="152"/>
        <end position="177"/>
    </location>
</feature>
<feature type="transmembrane region" description="Helical" evidence="5">
    <location>
        <begin position="103"/>
        <end position="132"/>
    </location>
</feature>
<keyword evidence="5" id="KW-0811">Translocation</keyword>
<feature type="transmembrane region" description="Helical" evidence="5">
    <location>
        <begin position="189"/>
        <end position="207"/>
    </location>
</feature>
<evidence type="ECO:0000313" key="7">
    <source>
        <dbReference type="Proteomes" id="UP000595917"/>
    </source>
</evidence>
<evidence type="ECO:0000256" key="1">
    <source>
        <dbReference type="ARBA" id="ARBA00004141"/>
    </source>
</evidence>
<accession>A0A7T7XPA9</accession>
<keyword evidence="5" id="KW-1003">Cell membrane</keyword>
<dbReference type="PRINTS" id="PR01840">
    <property type="entry name" value="TATCFAMILY"/>
</dbReference>
<evidence type="ECO:0000256" key="3">
    <source>
        <dbReference type="ARBA" id="ARBA00022989"/>
    </source>
</evidence>
<dbReference type="HAMAP" id="MF_00902">
    <property type="entry name" value="TatC"/>
    <property type="match status" value="1"/>
</dbReference>
<dbReference type="PANTHER" id="PTHR30371">
    <property type="entry name" value="SEC-INDEPENDENT PROTEIN TRANSLOCASE PROTEIN TATC"/>
    <property type="match status" value="1"/>
</dbReference>
<dbReference type="GO" id="GO:0043953">
    <property type="term" value="P:protein transport by the Tat complex"/>
    <property type="evidence" value="ECO:0007669"/>
    <property type="project" value="UniProtKB-UniRule"/>
</dbReference>
<protein>
    <recommendedName>
        <fullName evidence="5">Sec-independent protein translocase protein TatC</fullName>
    </recommendedName>
</protein>
<dbReference type="Proteomes" id="UP000595917">
    <property type="component" value="Chromosome"/>
</dbReference>
<reference evidence="6" key="1">
    <citation type="submission" date="2021-01" db="EMBL/GenBank/DDBJ databases">
        <title>Description of Breznakiella homolactica.</title>
        <authorList>
            <person name="Song Y."/>
            <person name="Brune A."/>
        </authorList>
    </citation>
    <scope>NUCLEOTIDE SEQUENCE</scope>
    <source>
        <strain evidence="6">RmG30</strain>
    </source>
</reference>
<keyword evidence="5" id="KW-0653">Protein transport</keyword>
<keyword evidence="2 5" id="KW-0812">Transmembrane</keyword>
<feature type="transmembrane region" description="Helical" evidence="5">
    <location>
        <begin position="71"/>
        <end position="91"/>
    </location>
</feature>
<proteinExistence type="inferred from homology"/>
<sequence>MPVIEHIRELRNSIIVSLVAFLIACVVSFIFSDHILSLFTAQFQSVGSVVEQTLVVSSIAEGFVAQLKMTVIAGFIISLPVHIFGIIKFVFPGLTTRERRIVMSFLVFSLILIVVGSYLAYFKVVPLAVAFLTNPYFVPEGVGYLLNYQTNIFYVFSFILWSVLALQTPLLMEILLIMNVLKRKQVLKASRYIIVGIFIVAAIITPPDFVSQLGVALPLVFFYFLALLIAKIFKFGEG</sequence>
<dbReference type="NCBIfam" id="TIGR00945">
    <property type="entry name" value="tatC"/>
    <property type="match status" value="1"/>
</dbReference>
<comment type="function">
    <text evidence="5">Part of the twin-arginine translocation (Tat) system that transports large folded proteins containing a characteristic twin-arginine motif in their signal peptide across membranes.</text>
</comment>